<organism evidence="1 2">
    <name type="scientific">Spiroplasma citri</name>
    <dbReference type="NCBI Taxonomy" id="2133"/>
    <lineage>
        <taxon>Bacteria</taxon>
        <taxon>Bacillati</taxon>
        <taxon>Mycoplasmatota</taxon>
        <taxon>Mollicutes</taxon>
        <taxon>Entomoplasmatales</taxon>
        <taxon>Spiroplasmataceae</taxon>
        <taxon>Spiroplasma</taxon>
    </lineage>
</organism>
<evidence type="ECO:0000313" key="1">
    <source>
        <dbReference type="EMBL" id="WFG96834.1"/>
    </source>
</evidence>
<proteinExistence type="predicted"/>
<evidence type="ECO:0000313" key="2">
    <source>
        <dbReference type="Proteomes" id="UP001214629"/>
    </source>
</evidence>
<dbReference type="EMBL" id="CP096246">
    <property type="protein sequence ID" value="WFG96834.1"/>
    <property type="molecule type" value="Genomic_DNA"/>
</dbReference>
<protein>
    <submittedName>
        <fullName evidence="1">Uncharacterized protein</fullName>
    </submittedName>
</protein>
<name>A0AAX3SZR7_SPICI</name>
<sequence length="160" mass="18343">MQSLLANSSWTQQQAYRQIKTNILNQDAKYGLNLTDRDFSISGISENNVEKLPVGNKEIIITALGNDNVVTGTATINLIVNPVNIRKYDNVLKLGFQKVNHSIGETINIIFARLQQPIRKDGYNIINPRQYFDVIILTENNRELSANDIFLVEGKYWYYY</sequence>
<gene>
    <name evidence="1" type="ORF">M0C40_02145</name>
</gene>
<reference evidence="1 2" key="1">
    <citation type="submission" date="2022-04" db="EMBL/GenBank/DDBJ databases">
        <title>Whole genome of Spiroplasma citri.</title>
        <authorList>
            <person name="Khanchezar A."/>
            <person name="Izadpanah K."/>
            <person name="Taghavi M."/>
            <person name="Ghorbani A."/>
            <person name="Beven L."/>
        </authorList>
    </citation>
    <scope>NUCLEOTIDE SEQUENCE [LARGE SCALE GENOMIC DNA]</scope>
    <source>
        <strain evidence="1 2">D4</strain>
    </source>
</reference>
<keyword evidence="2" id="KW-1185">Reference proteome</keyword>
<dbReference type="Proteomes" id="UP001214629">
    <property type="component" value="Chromosome"/>
</dbReference>
<dbReference type="RefSeq" id="WP_277939061.1">
    <property type="nucleotide sequence ID" value="NZ_CP096246.1"/>
</dbReference>
<accession>A0AAX3SZR7</accession>
<dbReference type="AlphaFoldDB" id="A0AAX3SZR7"/>